<keyword evidence="4" id="KW-1134">Transmembrane beta strand</keyword>
<evidence type="ECO:0000313" key="9">
    <source>
        <dbReference type="Proteomes" id="UP000786183"/>
    </source>
</evidence>
<dbReference type="PANTHER" id="PTHR30026">
    <property type="entry name" value="OUTER MEMBRANE PROTEIN TOLC"/>
    <property type="match status" value="1"/>
</dbReference>
<evidence type="ECO:0000256" key="2">
    <source>
        <dbReference type="ARBA" id="ARBA00007613"/>
    </source>
</evidence>
<comment type="similarity">
    <text evidence="2">Belongs to the outer membrane factor (OMF) (TC 1.B.17) family.</text>
</comment>
<reference evidence="8 9" key="1">
    <citation type="submission" date="2020-07" db="EMBL/GenBank/DDBJ databases">
        <title>Transfer of Campylobacter canadensis to the novel genus Avispirillum gen. nov., that also includes two novel species recovered from migratory waterfowl: Avispirillum anseris sp. nov. and Avispirillum brantae sp. nov.</title>
        <authorList>
            <person name="Miller W.G."/>
            <person name="Chapman M.H."/>
            <person name="Yee E."/>
            <person name="Inglis G.D."/>
        </authorList>
    </citation>
    <scope>NUCLEOTIDE SEQUENCE [LARGE SCALE GENOMIC DNA]</scope>
    <source>
        <strain evidence="8 9">L283</strain>
    </source>
</reference>
<keyword evidence="6" id="KW-0472">Membrane</keyword>
<keyword evidence="9" id="KW-1185">Reference proteome</keyword>
<protein>
    <submittedName>
        <fullName evidence="8">TolC family protein</fullName>
    </submittedName>
</protein>
<evidence type="ECO:0000256" key="7">
    <source>
        <dbReference type="ARBA" id="ARBA00023237"/>
    </source>
</evidence>
<evidence type="ECO:0000256" key="1">
    <source>
        <dbReference type="ARBA" id="ARBA00004442"/>
    </source>
</evidence>
<proteinExistence type="inferred from homology"/>
<dbReference type="EMBL" id="JACGBB010000002">
    <property type="protein sequence ID" value="MBZ7986752.1"/>
    <property type="molecule type" value="Genomic_DNA"/>
</dbReference>
<evidence type="ECO:0000256" key="4">
    <source>
        <dbReference type="ARBA" id="ARBA00022452"/>
    </source>
</evidence>
<dbReference type="RefSeq" id="WP_172230134.1">
    <property type="nucleotide sequence ID" value="NZ_CP035946.1"/>
</dbReference>
<keyword evidence="5" id="KW-0812">Transmembrane</keyword>
<evidence type="ECO:0000313" key="8">
    <source>
        <dbReference type="EMBL" id="MBZ7986752.1"/>
    </source>
</evidence>
<gene>
    <name evidence="8" type="ORF">AVCANL283_01300</name>
</gene>
<keyword evidence="3" id="KW-0813">Transport</keyword>
<evidence type="ECO:0000256" key="5">
    <source>
        <dbReference type="ARBA" id="ARBA00022692"/>
    </source>
</evidence>
<evidence type="ECO:0000256" key="6">
    <source>
        <dbReference type="ARBA" id="ARBA00023136"/>
    </source>
</evidence>
<evidence type="ECO:0000256" key="3">
    <source>
        <dbReference type="ARBA" id="ARBA00022448"/>
    </source>
</evidence>
<dbReference type="Gene3D" id="1.20.1600.10">
    <property type="entry name" value="Outer membrane efflux proteins (OEP)"/>
    <property type="match status" value="1"/>
</dbReference>
<dbReference type="InterPro" id="IPR051906">
    <property type="entry name" value="TolC-like"/>
</dbReference>
<comment type="caution">
    <text evidence="8">The sequence shown here is derived from an EMBL/GenBank/DDBJ whole genome shotgun (WGS) entry which is preliminary data.</text>
</comment>
<sequence length="417" mass="47353">MKKILFYTLLSLSLNASDLKQMLNSLKDSENIKALDLNLLAKNEAKDEVFLRYLPSLDLNLNAFNTSKDRLLIEPKNNLSASFIINALLYDGKRSANIKLADKNYQLQKIKTEKDKNEVAFNLIKLYYTYLTLEKNIEYQEKNIDYLNAELNRLNSLKNAGLKSFDELAIFTANVSLKKAQVLEYQTKKDEVLRMIHLLTNSTLIPSVDSKIQLLQDTNNSFDVAISDIQSELALLNKELKKANFYPSIYLQDNLTFANSKYDYSTFSPYDSIAKAKIKEKTAKNTILLGVKFNLFSFFADKKALESAKVQSLAAKLKNNFDKKQNKTNIENIKAQINTSKALIDANLERVKASELAFESIRQKYEAGLVSYVEYLNALELNEAANAALTLSENDLEIKKASLLNEIGVVLDERIVK</sequence>
<accession>A0ABS7WR17</accession>
<dbReference type="Proteomes" id="UP000786183">
    <property type="component" value="Unassembled WGS sequence"/>
</dbReference>
<keyword evidence="7" id="KW-0998">Cell outer membrane</keyword>
<comment type="subcellular location">
    <subcellularLocation>
        <location evidence="1">Cell outer membrane</location>
    </subcellularLocation>
</comment>
<dbReference type="InterPro" id="IPR003423">
    <property type="entry name" value="OMP_efflux"/>
</dbReference>
<organism evidence="8 9">
    <name type="scientific">Campylobacter canadensis</name>
    <dbReference type="NCBI Taxonomy" id="449520"/>
    <lineage>
        <taxon>Bacteria</taxon>
        <taxon>Pseudomonadati</taxon>
        <taxon>Campylobacterota</taxon>
        <taxon>Epsilonproteobacteria</taxon>
        <taxon>Campylobacterales</taxon>
        <taxon>Campylobacteraceae</taxon>
        <taxon>Campylobacter</taxon>
    </lineage>
</organism>
<dbReference type="SUPFAM" id="SSF56954">
    <property type="entry name" value="Outer membrane efflux proteins (OEP)"/>
    <property type="match status" value="1"/>
</dbReference>
<dbReference type="PANTHER" id="PTHR30026:SF20">
    <property type="entry name" value="OUTER MEMBRANE PROTEIN TOLC"/>
    <property type="match status" value="1"/>
</dbReference>
<name>A0ABS7WR17_9BACT</name>
<dbReference type="Pfam" id="PF02321">
    <property type="entry name" value="OEP"/>
    <property type="match status" value="1"/>
</dbReference>